<reference evidence="9 10" key="1">
    <citation type="submission" date="2024-04" db="EMBL/GenBank/DDBJ databases">
        <title>Novel species of the genus Ideonella isolated from streams.</title>
        <authorList>
            <person name="Lu H."/>
        </authorList>
    </citation>
    <scope>NUCLEOTIDE SEQUENCE [LARGE SCALE GENOMIC DNA]</scope>
    <source>
        <strain evidence="9 10">DXS22W</strain>
    </source>
</reference>
<keyword evidence="5 7" id="KW-0472">Membrane</keyword>
<dbReference type="Pfam" id="PF02706">
    <property type="entry name" value="Wzz"/>
    <property type="match status" value="1"/>
</dbReference>
<keyword evidence="4 7" id="KW-1133">Transmembrane helix</keyword>
<proteinExistence type="predicted"/>
<feature type="coiled-coil region" evidence="6">
    <location>
        <begin position="254"/>
        <end position="312"/>
    </location>
</feature>
<keyword evidence="10" id="KW-1185">Reference proteome</keyword>
<feature type="domain" description="Polysaccharide chain length determinant N-terminal" evidence="8">
    <location>
        <begin position="7"/>
        <end position="96"/>
    </location>
</feature>
<evidence type="ECO:0000313" key="9">
    <source>
        <dbReference type="EMBL" id="MEK8051149.1"/>
    </source>
</evidence>
<dbReference type="PANTHER" id="PTHR32309">
    <property type="entry name" value="TYROSINE-PROTEIN KINASE"/>
    <property type="match status" value="1"/>
</dbReference>
<evidence type="ECO:0000256" key="6">
    <source>
        <dbReference type="SAM" id="Coils"/>
    </source>
</evidence>
<evidence type="ECO:0000256" key="5">
    <source>
        <dbReference type="ARBA" id="ARBA00023136"/>
    </source>
</evidence>
<dbReference type="Proteomes" id="UP001365405">
    <property type="component" value="Unassembled WGS sequence"/>
</dbReference>
<evidence type="ECO:0000256" key="4">
    <source>
        <dbReference type="ARBA" id="ARBA00022989"/>
    </source>
</evidence>
<feature type="transmembrane region" description="Helical" evidence="7">
    <location>
        <begin position="20"/>
        <end position="39"/>
    </location>
</feature>
<evidence type="ECO:0000259" key="8">
    <source>
        <dbReference type="Pfam" id="PF02706"/>
    </source>
</evidence>
<evidence type="ECO:0000256" key="2">
    <source>
        <dbReference type="ARBA" id="ARBA00022475"/>
    </source>
</evidence>
<accession>A0ABU9CH20</accession>
<protein>
    <submittedName>
        <fullName evidence="9">Wzz/FepE/Etk N-terminal domain-containing protein</fullName>
    </submittedName>
</protein>
<feature type="transmembrane region" description="Helical" evidence="7">
    <location>
        <begin position="337"/>
        <end position="362"/>
    </location>
</feature>
<dbReference type="InterPro" id="IPR050445">
    <property type="entry name" value="Bact_polysacc_biosynth/exp"/>
</dbReference>
<evidence type="ECO:0000256" key="3">
    <source>
        <dbReference type="ARBA" id="ARBA00022692"/>
    </source>
</evidence>
<sequence>MREHATLADYWMALYTRKGIILAVALSAMVFAMAITRYLPPVYEAKATLYVPANLSPKLYGAPLGPAQLPLRPQPDDREAGIHVGILRSNDMIEAVQRRFPQKEAGFFKKNVNFVTSPQFFTDIYVRDRDPRLAADIANAYVEAYRDFHANNLRNSAERTVKALEGKVAELRTRLVAKRAELLAYQESNKVLSGSATERLYLRQREDLERQRDENALAISSARQRLLADGVVLGPNDTGARDDAVLANPRLEQLKALEARQTALGKRIDELARTTGSAISETSSIQNLESDKRVLEQQLVNTETNLAETRLQIEFPNVEVVQVQVARPPSVPGFPIMTLNAIVALIVGLAAGCYCALLLEYLRQLRLERIRRQLDDSPLTEAAP</sequence>
<dbReference type="InterPro" id="IPR003856">
    <property type="entry name" value="LPS_length_determ_N"/>
</dbReference>
<dbReference type="PANTHER" id="PTHR32309:SF31">
    <property type="entry name" value="CAPSULAR EXOPOLYSACCHARIDE FAMILY"/>
    <property type="match status" value="1"/>
</dbReference>
<keyword evidence="2" id="KW-1003">Cell membrane</keyword>
<gene>
    <name evidence="9" type="ORF">AACH10_12935</name>
</gene>
<organism evidence="9 10">
    <name type="scientific">Pseudaquabacterium inlustre</name>
    <dbReference type="NCBI Taxonomy" id="2984192"/>
    <lineage>
        <taxon>Bacteria</taxon>
        <taxon>Pseudomonadati</taxon>
        <taxon>Pseudomonadota</taxon>
        <taxon>Betaproteobacteria</taxon>
        <taxon>Burkholderiales</taxon>
        <taxon>Sphaerotilaceae</taxon>
        <taxon>Pseudaquabacterium</taxon>
    </lineage>
</organism>
<evidence type="ECO:0000256" key="7">
    <source>
        <dbReference type="SAM" id="Phobius"/>
    </source>
</evidence>
<name>A0ABU9CH20_9BURK</name>
<feature type="coiled-coil region" evidence="6">
    <location>
        <begin position="154"/>
        <end position="181"/>
    </location>
</feature>
<keyword evidence="3 7" id="KW-0812">Transmembrane</keyword>
<evidence type="ECO:0000313" key="10">
    <source>
        <dbReference type="Proteomes" id="UP001365405"/>
    </source>
</evidence>
<keyword evidence="6" id="KW-0175">Coiled coil</keyword>
<evidence type="ECO:0000256" key="1">
    <source>
        <dbReference type="ARBA" id="ARBA00004651"/>
    </source>
</evidence>
<comment type="caution">
    <text evidence="9">The sequence shown here is derived from an EMBL/GenBank/DDBJ whole genome shotgun (WGS) entry which is preliminary data.</text>
</comment>
<dbReference type="EMBL" id="JBBUTH010000007">
    <property type="protein sequence ID" value="MEK8051149.1"/>
    <property type="molecule type" value="Genomic_DNA"/>
</dbReference>
<dbReference type="RefSeq" id="WP_341410840.1">
    <property type="nucleotide sequence ID" value="NZ_JBBUTH010000007.1"/>
</dbReference>
<comment type="subcellular location">
    <subcellularLocation>
        <location evidence="1">Cell membrane</location>
        <topology evidence="1">Multi-pass membrane protein</topology>
    </subcellularLocation>
</comment>